<gene>
    <name evidence="12" type="ORF">CVLEPA_LOCUS6901</name>
</gene>
<feature type="region of interest" description="Disordered" evidence="11">
    <location>
        <begin position="1"/>
        <end position="28"/>
    </location>
</feature>
<feature type="region of interest" description="Disordered" evidence="11">
    <location>
        <begin position="174"/>
        <end position="205"/>
    </location>
</feature>
<comment type="caution">
    <text evidence="12">The sequence shown here is derived from an EMBL/GenBank/DDBJ whole genome shotgun (WGS) entry which is preliminary data.</text>
</comment>
<dbReference type="InterPro" id="IPR022816">
    <property type="entry name" value="Condensin_barren_su2"/>
</dbReference>
<evidence type="ECO:0000256" key="1">
    <source>
        <dbReference type="ARBA" id="ARBA00004286"/>
    </source>
</evidence>
<dbReference type="PANTHER" id="PTHR13108:SF9">
    <property type="entry name" value="CONDENSIN COMPLEX SUBUNIT 2"/>
    <property type="match status" value="1"/>
</dbReference>
<keyword evidence="10" id="KW-0131">Cell cycle</keyword>
<keyword evidence="6" id="KW-0963">Cytoplasm</keyword>
<evidence type="ECO:0000256" key="4">
    <source>
        <dbReference type="ARBA" id="ARBA00016065"/>
    </source>
</evidence>
<keyword evidence="7" id="KW-0132">Cell division</keyword>
<reference evidence="12 13" key="1">
    <citation type="submission" date="2024-02" db="EMBL/GenBank/DDBJ databases">
        <authorList>
            <person name="Daric V."/>
            <person name="Darras S."/>
        </authorList>
    </citation>
    <scope>NUCLEOTIDE SEQUENCE [LARGE SCALE GENOMIC DNA]</scope>
</reference>
<accession>A0ABP0FCX7</accession>
<feature type="compositionally biased region" description="Acidic residues" evidence="11">
    <location>
        <begin position="639"/>
        <end position="648"/>
    </location>
</feature>
<sequence>MNTPLSHRGPRSPLTETLISPMSGPSKHVGSCVSAGMHLLHHSPDLPEAEENERSTSRQRRRSRNFGNVVLLSKSPSFNAEELSETRPNVKWSKDQLLQHYSKCMKLSQENKINHKNAFDLQLIEHMGEMIKQDGALDFRIAGGTIFAGAKIYASRVDAIHSEVYRMLSSLGSGEKDLDKSTSAAPDEEGGEETEKRTKKRKKSSKILVTNESSLRVANINSACPIEAVDRLRGSFVDAASCDSFKINQASLDKNETIILFDLKVTPTQIHPPEPDTNDHDDDSNNLSAFHSIVHNAASVSKELQPTLCDVIRNFDFNVDTSSLPRPGNESESLDCPVGVEDDFPDDPIGCVEDCPETIIDDQNDSSVNVMQPPPKPVDLTDTLDLANLALCEPGEYSFFKPSTLSTLDGPAHWMTHKNARHGSTNIQGDASGECEVPAKRKKIGEQKMIFDQTPTALDKRLQPQKMSKAKRDSARTNMRNMLLLESSDFMNYSILRAMDVKVLLRPLSSNMITEAGVTVSEQDQVQNFNYDNDEYCPVSVDSDYDCEDTIECNLSPQSDSQNFFPNLTQNVSSQTFNTNEMNSANYSRLIDGEHLISQPRKVEKIAMTFARRAKPINVRKLKGAIWTLLNDDDKVGEETDPTTENEDTQQPVPDEAPASDVAVERLNEERKVCEEEKCSGDESLFSKICRALPANVSQSMSENLSVPIIYNCLLHLANEKQLKLEGCANLSDVKISVPGVE</sequence>
<evidence type="ECO:0000256" key="11">
    <source>
        <dbReference type="SAM" id="MobiDB-lite"/>
    </source>
</evidence>
<dbReference type="EMBL" id="CAWYQH010000046">
    <property type="protein sequence ID" value="CAK8677529.1"/>
    <property type="molecule type" value="Genomic_DNA"/>
</dbReference>
<evidence type="ECO:0000256" key="9">
    <source>
        <dbReference type="ARBA" id="ARBA00023067"/>
    </source>
</evidence>
<comment type="subcellular location">
    <subcellularLocation>
        <location evidence="1">Chromosome</location>
    </subcellularLocation>
    <subcellularLocation>
        <location evidence="2">Cytoplasm</location>
    </subcellularLocation>
</comment>
<evidence type="ECO:0000256" key="2">
    <source>
        <dbReference type="ARBA" id="ARBA00004496"/>
    </source>
</evidence>
<dbReference type="Pfam" id="PF05786">
    <property type="entry name" value="Cnd2"/>
    <property type="match status" value="2"/>
</dbReference>
<evidence type="ECO:0000256" key="5">
    <source>
        <dbReference type="ARBA" id="ARBA00022454"/>
    </source>
</evidence>
<evidence type="ECO:0000256" key="7">
    <source>
        <dbReference type="ARBA" id="ARBA00022618"/>
    </source>
</evidence>
<keyword evidence="9" id="KW-0226">DNA condensation</keyword>
<comment type="similarity">
    <text evidence="3">Belongs to the CND2 (condensin subunit 2) family.</text>
</comment>
<protein>
    <recommendedName>
        <fullName evidence="4">Condensin complex subunit 2</fullName>
    </recommendedName>
</protein>
<evidence type="ECO:0000256" key="10">
    <source>
        <dbReference type="ARBA" id="ARBA00023306"/>
    </source>
</evidence>
<feature type="region of interest" description="Disordered" evidence="11">
    <location>
        <begin position="633"/>
        <end position="658"/>
    </location>
</feature>
<organism evidence="12 13">
    <name type="scientific">Clavelina lepadiformis</name>
    <name type="common">Light-bulb sea squirt</name>
    <name type="synonym">Ascidia lepadiformis</name>
    <dbReference type="NCBI Taxonomy" id="159417"/>
    <lineage>
        <taxon>Eukaryota</taxon>
        <taxon>Metazoa</taxon>
        <taxon>Chordata</taxon>
        <taxon>Tunicata</taxon>
        <taxon>Ascidiacea</taxon>
        <taxon>Aplousobranchia</taxon>
        <taxon>Clavelinidae</taxon>
        <taxon>Clavelina</taxon>
    </lineage>
</organism>
<dbReference type="Proteomes" id="UP001642483">
    <property type="component" value="Unassembled WGS sequence"/>
</dbReference>
<evidence type="ECO:0000256" key="6">
    <source>
        <dbReference type="ARBA" id="ARBA00022490"/>
    </source>
</evidence>
<evidence type="ECO:0000313" key="13">
    <source>
        <dbReference type="Proteomes" id="UP001642483"/>
    </source>
</evidence>
<dbReference type="PANTHER" id="PTHR13108">
    <property type="entry name" value="CONDENSIN COMPLEX SUBUNIT 2"/>
    <property type="match status" value="1"/>
</dbReference>
<keyword evidence="5" id="KW-0158">Chromosome</keyword>
<keyword evidence="13" id="KW-1185">Reference proteome</keyword>
<evidence type="ECO:0000256" key="3">
    <source>
        <dbReference type="ARBA" id="ARBA00009471"/>
    </source>
</evidence>
<evidence type="ECO:0000313" key="12">
    <source>
        <dbReference type="EMBL" id="CAK8677529.1"/>
    </source>
</evidence>
<name>A0ABP0FCX7_CLALP</name>
<evidence type="ECO:0000256" key="8">
    <source>
        <dbReference type="ARBA" id="ARBA00022776"/>
    </source>
</evidence>
<proteinExistence type="inferred from homology"/>
<feature type="region of interest" description="Disordered" evidence="11">
    <location>
        <begin position="41"/>
        <end position="66"/>
    </location>
</feature>
<keyword evidence="8" id="KW-0498">Mitosis</keyword>